<evidence type="ECO:0000259" key="2">
    <source>
        <dbReference type="PROSITE" id="PS51831"/>
    </source>
</evidence>
<dbReference type="AlphaFoldDB" id="A0A7V3KM54"/>
<feature type="transmembrane region" description="Helical" evidence="1">
    <location>
        <begin position="298"/>
        <end position="315"/>
    </location>
</feature>
<dbReference type="CDD" id="cd00077">
    <property type="entry name" value="HDc"/>
    <property type="match status" value="1"/>
</dbReference>
<feature type="transmembrane region" description="Helical" evidence="1">
    <location>
        <begin position="199"/>
        <end position="217"/>
    </location>
</feature>
<dbReference type="Pfam" id="PF01966">
    <property type="entry name" value="HD"/>
    <property type="match status" value="1"/>
</dbReference>
<dbReference type="PANTHER" id="PTHR36442">
    <property type="entry name" value="CYCLIC-DI-AMP PHOSPHODIESTERASE PGPH"/>
    <property type="match status" value="1"/>
</dbReference>
<gene>
    <name evidence="3" type="ORF">ENV38_00095</name>
</gene>
<reference evidence="3" key="1">
    <citation type="journal article" date="2020" name="mSystems">
        <title>Genome- and Community-Level Interaction Insights into Carbon Utilization and Element Cycling Functions of Hydrothermarchaeota in Hydrothermal Sediment.</title>
        <authorList>
            <person name="Zhou Z."/>
            <person name="Liu Y."/>
            <person name="Xu W."/>
            <person name="Pan J."/>
            <person name="Luo Z.H."/>
            <person name="Li M."/>
        </authorList>
    </citation>
    <scope>NUCLEOTIDE SEQUENCE [LARGE SCALE GENOMIC DNA]</scope>
    <source>
        <strain evidence="3">SpSt-754</strain>
    </source>
</reference>
<sequence length="613" mass="70152">MKDLKTSRATRKTRAKKDNLSLLVFFFLLFLTLFSLIKLGFDERLFEEDAKFPIVQKRVEIKTLPYFSQGETNFGPLERISDSLGPEFLPLIEFLKSLLRKPVVKDELMAQMDSIYLKRGGTLLKLSSDSVLLFSDLKAQILKFLDEMSVGESTKKEILNIIEPYLKPNVELAGVKTDSISRIEKGEAEAVLFSKEVKFALFFVYLIFAFSFGYFLTTQGLYLKKDRRVIVIFLVAYFFMVIFPHFSRPLGKSYFLFVFPASLMVAAFFGGILPAFSMFVGFLLLFFPFFKSGIYESFLINSAFGVLSILVGANTKKRWDYFIALVAFIVLSLLVSLGLSEFHRGQFLSYFKDFSILSFVSVLLVILLILVFEKILRYPTDFVLLELSNVNHPLLLKLQEEAPGTFEHSLRVSEMGARIAPIIGVSPLLARVAGLYHDIGKVVHPVFFIENQVAGENPHDKLSPEMSVQILKSHVVDGINLAKSYRLPDEVIGVIETHHGTSIMYSFYKKALKLYGQVDVDKFRYPGPKPRNKFEALFMILDGIEASSRALDEKNEKKFRELIDEIIEEKVKDGQFSETDLTYAELEKIKEELLIILLNQYHLRIKYHEDKGY</sequence>
<accession>A0A7V3KM54</accession>
<proteinExistence type="predicted"/>
<protein>
    <submittedName>
        <fullName evidence="3">HDIG domain-containing protein</fullName>
    </submittedName>
</protein>
<dbReference type="NCBIfam" id="TIGR00277">
    <property type="entry name" value="HDIG"/>
    <property type="match status" value="1"/>
</dbReference>
<dbReference type="InterPro" id="IPR052722">
    <property type="entry name" value="PgpH_phosphodiesterase"/>
</dbReference>
<dbReference type="EMBL" id="DTGD01000004">
    <property type="protein sequence ID" value="HGB35296.1"/>
    <property type="molecule type" value="Genomic_DNA"/>
</dbReference>
<comment type="caution">
    <text evidence="3">The sequence shown here is derived from an EMBL/GenBank/DDBJ whole genome shotgun (WGS) entry which is preliminary data.</text>
</comment>
<feature type="transmembrane region" description="Helical" evidence="1">
    <location>
        <begin position="253"/>
        <end position="286"/>
    </location>
</feature>
<dbReference type="Gene3D" id="1.10.3210.10">
    <property type="entry name" value="Hypothetical protein af1432"/>
    <property type="match status" value="1"/>
</dbReference>
<keyword evidence="1" id="KW-0812">Transmembrane</keyword>
<feature type="transmembrane region" description="Helical" evidence="1">
    <location>
        <begin position="354"/>
        <end position="372"/>
    </location>
</feature>
<dbReference type="InterPro" id="IPR006675">
    <property type="entry name" value="HDIG_dom"/>
</dbReference>
<dbReference type="PANTHER" id="PTHR36442:SF1">
    <property type="entry name" value="CYCLIC-DI-AMP PHOSPHODIESTERASE PGPH"/>
    <property type="match status" value="1"/>
</dbReference>
<evidence type="ECO:0000256" key="1">
    <source>
        <dbReference type="SAM" id="Phobius"/>
    </source>
</evidence>
<feature type="transmembrane region" description="Helical" evidence="1">
    <location>
        <begin position="229"/>
        <end position="247"/>
    </location>
</feature>
<feature type="transmembrane region" description="Helical" evidence="1">
    <location>
        <begin position="20"/>
        <end position="41"/>
    </location>
</feature>
<organism evidence="3">
    <name type="scientific">candidate division WOR-3 bacterium</name>
    <dbReference type="NCBI Taxonomy" id="2052148"/>
    <lineage>
        <taxon>Bacteria</taxon>
        <taxon>Bacteria division WOR-3</taxon>
    </lineage>
</organism>
<dbReference type="InterPro" id="IPR006674">
    <property type="entry name" value="HD_domain"/>
</dbReference>
<dbReference type="SUPFAM" id="SSF109604">
    <property type="entry name" value="HD-domain/PDEase-like"/>
    <property type="match status" value="1"/>
</dbReference>
<dbReference type="PROSITE" id="PS51831">
    <property type="entry name" value="HD"/>
    <property type="match status" value="1"/>
</dbReference>
<evidence type="ECO:0000313" key="3">
    <source>
        <dbReference type="EMBL" id="HGB35296.1"/>
    </source>
</evidence>
<dbReference type="InterPro" id="IPR003607">
    <property type="entry name" value="HD/PDEase_dom"/>
</dbReference>
<feature type="domain" description="HD" evidence="2">
    <location>
        <begin position="405"/>
        <end position="521"/>
    </location>
</feature>
<keyword evidence="1" id="KW-0472">Membrane</keyword>
<name>A0A7V3KM54_UNCW3</name>
<feature type="transmembrane region" description="Helical" evidence="1">
    <location>
        <begin position="321"/>
        <end position="342"/>
    </location>
</feature>
<dbReference type="SMART" id="SM00471">
    <property type="entry name" value="HDc"/>
    <property type="match status" value="1"/>
</dbReference>
<keyword evidence="1" id="KW-1133">Transmembrane helix</keyword>